<evidence type="ECO:0000313" key="3">
    <source>
        <dbReference type="EMBL" id="GAA4079757.1"/>
    </source>
</evidence>
<sequence>MRQIIYLLMKTVVLFSLFLIFFSYAMFQGGFVSWFLFYLTLPILFYYLVFIFYPIKDWKVERVLEKNQLEAGQDIQIELNLNRHLPFPLSYLIIEDTLPRSMGGIFTRNGWPKLLAKRKLSQRNLTERAIFYPNFRRQLTYQYQLTELPRGFHSIESIRLTISDLFGFITKTIELPVQSTFSVLPASLELRLNLLNKSKLLGDQVSSTMHADRSSNMTGARQYTPGDRLSAIHWKATAKTDTLMTKEFDQEYNRDGAVILFGINNTIAYEWNVAMCYALLPRLKADNLQVEFNYIGADQMADSTKNSWANLADSFTALKPGATEMMVEASFDHYQQSFDRGNFLLIVTDQLTEKMVARLISLSVKHQRITVYVTQAKSDQTIGTRALEVELEQNRITVVTIDEDKTKQPRWVVTI</sequence>
<dbReference type="InterPro" id="IPR002881">
    <property type="entry name" value="DUF58"/>
</dbReference>
<dbReference type="RefSeq" id="WP_344913806.1">
    <property type="nucleotide sequence ID" value="NZ_BAABDL010000142.1"/>
</dbReference>
<accession>A0ABP7W2S3</accession>
<gene>
    <name evidence="3" type="ORF">GCM10022410_24820</name>
</gene>
<dbReference type="EMBL" id="BAABDL010000142">
    <property type="protein sequence ID" value="GAA4079757.1"/>
    <property type="molecule type" value="Genomic_DNA"/>
</dbReference>
<keyword evidence="1" id="KW-1133">Transmembrane helix</keyword>
<comment type="caution">
    <text evidence="3">The sequence shown here is derived from an EMBL/GenBank/DDBJ whole genome shotgun (WGS) entry which is preliminary data.</text>
</comment>
<dbReference type="Pfam" id="PF01882">
    <property type="entry name" value="DUF58"/>
    <property type="match status" value="1"/>
</dbReference>
<name>A0ABP7W2S3_9BACI</name>
<feature type="transmembrane region" description="Helical" evidence="1">
    <location>
        <begin position="33"/>
        <end position="53"/>
    </location>
</feature>
<evidence type="ECO:0000259" key="2">
    <source>
        <dbReference type="Pfam" id="PF01882"/>
    </source>
</evidence>
<feature type="transmembrane region" description="Helical" evidence="1">
    <location>
        <begin position="7"/>
        <end position="27"/>
    </location>
</feature>
<dbReference type="PANTHER" id="PTHR34351">
    <property type="entry name" value="SLR1927 PROTEIN-RELATED"/>
    <property type="match status" value="1"/>
</dbReference>
<keyword evidence="1" id="KW-0472">Membrane</keyword>
<feature type="domain" description="DUF58" evidence="2">
    <location>
        <begin position="220"/>
        <end position="253"/>
    </location>
</feature>
<keyword evidence="1" id="KW-0812">Transmembrane</keyword>
<keyword evidence="4" id="KW-1185">Reference proteome</keyword>
<protein>
    <submittedName>
        <fullName evidence="3">DUF58 domain-containing protein</fullName>
    </submittedName>
</protein>
<evidence type="ECO:0000313" key="4">
    <source>
        <dbReference type="Proteomes" id="UP001501734"/>
    </source>
</evidence>
<dbReference type="PANTHER" id="PTHR34351:SF2">
    <property type="entry name" value="DUF58 DOMAIN-CONTAINING PROTEIN"/>
    <property type="match status" value="1"/>
</dbReference>
<proteinExistence type="predicted"/>
<dbReference type="Proteomes" id="UP001501734">
    <property type="component" value="Unassembled WGS sequence"/>
</dbReference>
<reference evidence="4" key="1">
    <citation type="journal article" date="2019" name="Int. J. Syst. Evol. Microbiol.">
        <title>The Global Catalogue of Microorganisms (GCM) 10K type strain sequencing project: providing services to taxonomists for standard genome sequencing and annotation.</title>
        <authorList>
            <consortium name="The Broad Institute Genomics Platform"/>
            <consortium name="The Broad Institute Genome Sequencing Center for Infectious Disease"/>
            <person name="Wu L."/>
            <person name="Ma J."/>
        </authorList>
    </citation>
    <scope>NUCLEOTIDE SEQUENCE [LARGE SCALE GENOMIC DNA]</scope>
    <source>
        <strain evidence="4">JCM 17250</strain>
    </source>
</reference>
<organism evidence="3 4">
    <name type="scientific">Amphibacillus indicireducens</name>
    <dbReference type="NCBI Taxonomy" id="1076330"/>
    <lineage>
        <taxon>Bacteria</taxon>
        <taxon>Bacillati</taxon>
        <taxon>Bacillota</taxon>
        <taxon>Bacilli</taxon>
        <taxon>Bacillales</taxon>
        <taxon>Bacillaceae</taxon>
        <taxon>Amphibacillus</taxon>
    </lineage>
</organism>
<evidence type="ECO:0000256" key="1">
    <source>
        <dbReference type="SAM" id="Phobius"/>
    </source>
</evidence>